<feature type="domain" description="C2H2-type" evidence="8">
    <location>
        <begin position="36"/>
        <end position="63"/>
    </location>
</feature>
<dbReference type="Pfam" id="PF05485">
    <property type="entry name" value="THAP"/>
    <property type="match status" value="1"/>
</dbReference>
<name>A0A4Y2C0L2_ARAVE</name>
<keyword evidence="4 6" id="KW-0238">DNA-binding</keyword>
<keyword evidence="2 5" id="KW-0863">Zinc-finger</keyword>
<evidence type="ECO:0000256" key="2">
    <source>
        <dbReference type="ARBA" id="ARBA00022771"/>
    </source>
</evidence>
<dbReference type="Pfam" id="PF21789">
    <property type="entry name" value="TNP-like_RNaseH_C"/>
    <property type="match status" value="1"/>
</dbReference>
<dbReference type="InterPro" id="IPR048366">
    <property type="entry name" value="TNP-like_GBD"/>
</dbReference>
<comment type="caution">
    <text evidence="10">The sequence shown here is derived from an EMBL/GenBank/DDBJ whole genome shotgun (WGS) entry which is preliminary data.</text>
</comment>
<evidence type="ECO:0000313" key="10">
    <source>
        <dbReference type="EMBL" id="GBL97942.1"/>
    </source>
</evidence>
<dbReference type="PROSITE" id="PS50950">
    <property type="entry name" value="ZF_THAP"/>
    <property type="match status" value="1"/>
</dbReference>
<keyword evidence="11" id="KW-1185">Reference proteome</keyword>
<accession>A0A4Y2C0L2</accession>
<dbReference type="Gene3D" id="3.30.160.60">
    <property type="entry name" value="Classic Zinc Finger"/>
    <property type="match status" value="2"/>
</dbReference>
<dbReference type="SMART" id="SM00692">
    <property type="entry name" value="DM3"/>
    <property type="match status" value="1"/>
</dbReference>
<dbReference type="SUPFAM" id="SSF57667">
    <property type="entry name" value="beta-beta-alpha zinc fingers"/>
    <property type="match status" value="1"/>
</dbReference>
<proteinExistence type="predicted"/>
<evidence type="ECO:0000256" key="3">
    <source>
        <dbReference type="ARBA" id="ARBA00022833"/>
    </source>
</evidence>
<keyword evidence="3" id="KW-0862">Zinc</keyword>
<dbReference type="InterPro" id="IPR006612">
    <property type="entry name" value="THAP_Znf"/>
</dbReference>
<dbReference type="AlphaFoldDB" id="A0A4Y2C0L2"/>
<dbReference type="Proteomes" id="UP000499080">
    <property type="component" value="Unassembled WGS sequence"/>
</dbReference>
<dbReference type="InterPro" id="IPR038441">
    <property type="entry name" value="THAP_Znf_sf"/>
</dbReference>
<feature type="domain" description="C2H2-type" evidence="8">
    <location>
        <begin position="5"/>
        <end position="32"/>
    </location>
</feature>
<dbReference type="Pfam" id="PF21788">
    <property type="entry name" value="TNP-like_GBD"/>
    <property type="match status" value="1"/>
</dbReference>
<dbReference type="SUPFAM" id="SSF57716">
    <property type="entry name" value="Glucocorticoid receptor-like (DNA-binding domain)"/>
    <property type="match status" value="1"/>
</dbReference>
<dbReference type="SMART" id="SM00355">
    <property type="entry name" value="ZnF_C2H2"/>
    <property type="match status" value="2"/>
</dbReference>
<feature type="domain" description="THAP-type" evidence="9">
    <location>
        <begin position="107"/>
        <end position="190"/>
    </location>
</feature>
<dbReference type="EMBL" id="BGPR01085067">
    <property type="protein sequence ID" value="GBL97942.1"/>
    <property type="molecule type" value="Genomic_DNA"/>
</dbReference>
<reference evidence="10 11" key="1">
    <citation type="journal article" date="2019" name="Sci. Rep.">
        <title>Orb-weaving spider Araneus ventricosus genome elucidates the spidroin gene catalogue.</title>
        <authorList>
            <person name="Kono N."/>
            <person name="Nakamura H."/>
            <person name="Ohtoshi R."/>
            <person name="Moran D.A.P."/>
            <person name="Shinohara A."/>
            <person name="Yoshida Y."/>
            <person name="Fujiwara M."/>
            <person name="Mori M."/>
            <person name="Tomita M."/>
            <person name="Arakawa K."/>
        </authorList>
    </citation>
    <scope>NUCLEOTIDE SEQUENCE [LARGE SCALE GENOMIC DNA]</scope>
</reference>
<evidence type="ECO:0000313" key="11">
    <source>
        <dbReference type="Proteomes" id="UP000499080"/>
    </source>
</evidence>
<evidence type="ECO:0000259" key="9">
    <source>
        <dbReference type="PROSITE" id="PS50950"/>
    </source>
</evidence>
<dbReference type="InterPro" id="IPR013087">
    <property type="entry name" value="Znf_C2H2_type"/>
</dbReference>
<evidence type="ECO:0000256" key="5">
    <source>
        <dbReference type="PROSITE-ProRule" id="PRU00042"/>
    </source>
</evidence>
<dbReference type="PANTHER" id="PTHR47577">
    <property type="entry name" value="THAP DOMAIN-CONTAINING PROTEIN 6"/>
    <property type="match status" value="1"/>
</dbReference>
<dbReference type="Pfam" id="PF12017">
    <property type="entry name" value="Tnp_P_element"/>
    <property type="match status" value="1"/>
</dbReference>
<evidence type="ECO:0000256" key="6">
    <source>
        <dbReference type="PROSITE-ProRule" id="PRU00309"/>
    </source>
</evidence>
<dbReference type="PANTHER" id="PTHR47577:SF2">
    <property type="entry name" value="THAP DOMAIN CONTAINING 9"/>
    <property type="match status" value="1"/>
</dbReference>
<dbReference type="Gene3D" id="6.20.210.20">
    <property type="entry name" value="THAP domain"/>
    <property type="match status" value="1"/>
</dbReference>
<dbReference type="GO" id="GO:0008270">
    <property type="term" value="F:zinc ion binding"/>
    <property type="evidence" value="ECO:0007669"/>
    <property type="project" value="UniProtKB-KW"/>
</dbReference>
<dbReference type="SMART" id="SM00980">
    <property type="entry name" value="THAP"/>
    <property type="match status" value="1"/>
</dbReference>
<dbReference type="PROSITE" id="PS50157">
    <property type="entry name" value="ZINC_FINGER_C2H2_2"/>
    <property type="match status" value="2"/>
</dbReference>
<protein>
    <submittedName>
        <fullName evidence="10">Transposable element P transposase</fullName>
    </submittedName>
</protein>
<feature type="non-terminal residue" evidence="10">
    <location>
        <position position="1"/>
    </location>
</feature>
<evidence type="ECO:0000256" key="7">
    <source>
        <dbReference type="SAM" id="MobiDB-lite"/>
    </source>
</evidence>
<dbReference type="Pfam" id="PF13909">
    <property type="entry name" value="zf-H2C2_5"/>
    <property type="match status" value="1"/>
</dbReference>
<dbReference type="PROSITE" id="PS00028">
    <property type="entry name" value="ZINC_FINGER_C2H2_1"/>
    <property type="match status" value="1"/>
</dbReference>
<dbReference type="InterPro" id="IPR048367">
    <property type="entry name" value="TNP-like_RNaseH_C"/>
</dbReference>
<gene>
    <name evidence="10" type="primary">T_32</name>
    <name evidence="10" type="ORF">AVEN_75352_1</name>
</gene>
<organism evidence="10 11">
    <name type="scientific">Araneus ventricosus</name>
    <name type="common">Orbweaver spider</name>
    <name type="synonym">Epeira ventricosa</name>
    <dbReference type="NCBI Taxonomy" id="182803"/>
    <lineage>
        <taxon>Eukaryota</taxon>
        <taxon>Metazoa</taxon>
        <taxon>Ecdysozoa</taxon>
        <taxon>Arthropoda</taxon>
        <taxon>Chelicerata</taxon>
        <taxon>Arachnida</taxon>
        <taxon>Araneae</taxon>
        <taxon>Araneomorphae</taxon>
        <taxon>Entelegynae</taxon>
        <taxon>Araneoidea</taxon>
        <taxon>Araneidae</taxon>
        <taxon>Araneus</taxon>
    </lineage>
</organism>
<dbReference type="OrthoDB" id="6495355at2759"/>
<evidence type="ECO:0000256" key="4">
    <source>
        <dbReference type="ARBA" id="ARBA00023125"/>
    </source>
</evidence>
<evidence type="ECO:0000256" key="1">
    <source>
        <dbReference type="ARBA" id="ARBA00022723"/>
    </source>
</evidence>
<sequence length="990" mass="113401">EITGFPCDVCSSLFSSPESLRSHRKTHPRVQQDGRHRCPGCSYSTDRPSDLRRHLLTHSGEKPHACPHCPKRFSRDKELIREEGTLRKLWQFAKNQFWRDFKREFIMNYDRCISCNATRAKSQDLRYFRFPKDEERCKAWILACNLESLLSVPLSVMYKKYRICSQHFQDHDYTSTTKQRLKSTACPSKFESLEDSIIISELQEGLKNKLANECVTSGVDETADFSKASDVLECDDVENMRVLTSTPKRRPNFTEKLPDLSVSCGTINGHEETVLDESMNIPTKVLTPKRKHNFTEHGFNSTPKTKKIKFVNGKVRYLHKKIQRLTEEKSKICILQKIKSIVQPVIYNFIKSQIQQTSVAKNGRRYSLQDKNLALQIYLASPKAYGLIRKYFCLPSKKTLRRSLAAIDIEPGFIPSVEKALKLVASKMTPLDKLCILSFDEMKIKMGLSYHKKNDVIIGYENYGSESSSKLATHVLVFMVRGLCKKWKQVIGCFFSADTPSAENFKKLVFEAVNLVSKCGLEPISTVCDLGSNNQKLFHELKVTPEHPFFFVGEKKMYVIFDVPHLLKCLRNNFKNYDVTFDGYKTASWKHIISLFEFDSKMTHRVVKKLTSKHVHVSGLNKMNVKLAVQVLSESVGSALCYLTALNYLPSSASDTADFCTKIDHLFDSLNSRVLMHRTKALLSAASSKHLEEWRSSLEFIKTIQFQTNGKKIQFPSLTGWQVTLSAFLLLVPELFEKVKFVLLSRFNQDALENYFSQVRRKGGSNDHPTPLDFLQRTRMLLAEGMFVMCGNANCEPDDDIILESTQIIPQTDEDCLELVIDESATIVDCPEAQENWDDLELNSAAYVAGYISKKSLQKINCELCRANICQERSNTASVANIFLTFKEFADSKNGLQYPSELFVNCVCEFGEIFNCIFSNTSHQRGILKRLIANLREVNNSFLTCTEHSTELWEVIINVYARTMLYNKLKIISKKQSNFKKPKKELKKLQ</sequence>
<dbReference type="InterPro" id="IPR021896">
    <property type="entry name" value="THAP9-like_HTH"/>
</dbReference>
<feature type="region of interest" description="Disordered" evidence="7">
    <location>
        <begin position="19"/>
        <end position="45"/>
    </location>
</feature>
<dbReference type="InterPro" id="IPR048365">
    <property type="entry name" value="TNP-like_RNaseH_N"/>
</dbReference>
<evidence type="ECO:0000259" key="8">
    <source>
        <dbReference type="PROSITE" id="PS50157"/>
    </source>
</evidence>
<dbReference type="Pfam" id="PF21787">
    <property type="entry name" value="TNP-like_RNaseH_N"/>
    <property type="match status" value="1"/>
</dbReference>
<dbReference type="InterPro" id="IPR036236">
    <property type="entry name" value="Znf_C2H2_sf"/>
</dbReference>
<keyword evidence="1" id="KW-0479">Metal-binding</keyword>
<dbReference type="GO" id="GO:0003677">
    <property type="term" value="F:DNA binding"/>
    <property type="evidence" value="ECO:0007669"/>
    <property type="project" value="UniProtKB-UniRule"/>
</dbReference>